<evidence type="ECO:0000256" key="3">
    <source>
        <dbReference type="ARBA" id="ARBA00018111"/>
    </source>
</evidence>
<feature type="domain" description="RecX second three-helical" evidence="6">
    <location>
        <begin position="78"/>
        <end position="117"/>
    </location>
</feature>
<evidence type="ECO:0000256" key="1">
    <source>
        <dbReference type="ARBA" id="ARBA00004496"/>
    </source>
</evidence>
<evidence type="ECO:0000256" key="2">
    <source>
        <dbReference type="ARBA" id="ARBA00009695"/>
    </source>
</evidence>
<dbReference type="Proteomes" id="UP001418637">
    <property type="component" value="Unassembled WGS sequence"/>
</dbReference>
<accession>A0ABV0BFN3</accession>
<name>A0ABV0BFN3_9HYPH</name>
<dbReference type="PANTHER" id="PTHR33602:SF1">
    <property type="entry name" value="REGULATORY PROTEIN RECX FAMILY PROTEIN"/>
    <property type="match status" value="1"/>
</dbReference>
<dbReference type="HAMAP" id="MF_01114">
    <property type="entry name" value="RecX"/>
    <property type="match status" value="1"/>
</dbReference>
<evidence type="ECO:0000259" key="6">
    <source>
        <dbReference type="Pfam" id="PF02631"/>
    </source>
</evidence>
<dbReference type="PANTHER" id="PTHR33602">
    <property type="entry name" value="REGULATORY PROTEIN RECX FAMILY PROTEIN"/>
    <property type="match status" value="1"/>
</dbReference>
<comment type="subcellular location">
    <subcellularLocation>
        <location evidence="1 5">Cytoplasm</location>
    </subcellularLocation>
</comment>
<dbReference type="Pfam" id="PF02631">
    <property type="entry name" value="RecX_HTH2"/>
    <property type="match status" value="1"/>
</dbReference>
<evidence type="ECO:0000313" key="8">
    <source>
        <dbReference type="Proteomes" id="UP001418637"/>
    </source>
</evidence>
<keyword evidence="4 5" id="KW-0963">Cytoplasm</keyword>
<proteinExistence type="inferred from homology"/>
<comment type="similarity">
    <text evidence="2 5">Belongs to the RecX family.</text>
</comment>
<evidence type="ECO:0000256" key="5">
    <source>
        <dbReference type="HAMAP-Rule" id="MF_01114"/>
    </source>
</evidence>
<dbReference type="InterPro" id="IPR053924">
    <property type="entry name" value="RecX_HTH_2nd"/>
</dbReference>
<dbReference type="InterPro" id="IPR036388">
    <property type="entry name" value="WH-like_DNA-bd_sf"/>
</dbReference>
<dbReference type="RefSeq" id="WP_346335763.1">
    <property type="nucleotide sequence ID" value="NZ_JBBYXI010000001.1"/>
</dbReference>
<evidence type="ECO:0000313" key="7">
    <source>
        <dbReference type="EMBL" id="MEN3929778.1"/>
    </source>
</evidence>
<protein>
    <recommendedName>
        <fullName evidence="3 5">Regulatory protein RecX</fullName>
    </recommendedName>
</protein>
<comment type="function">
    <text evidence="5">Modulates RecA activity.</text>
</comment>
<organism evidence="7 8">
    <name type="scientific">Hohaiivirga grylli</name>
    <dbReference type="NCBI Taxonomy" id="3133970"/>
    <lineage>
        <taxon>Bacteria</taxon>
        <taxon>Pseudomonadati</taxon>
        <taxon>Pseudomonadota</taxon>
        <taxon>Alphaproteobacteria</taxon>
        <taxon>Hyphomicrobiales</taxon>
        <taxon>Methylobacteriaceae</taxon>
        <taxon>Hohaiivirga</taxon>
    </lineage>
</organism>
<dbReference type="InterPro" id="IPR003783">
    <property type="entry name" value="Regulatory_RecX"/>
</dbReference>
<evidence type="ECO:0000256" key="4">
    <source>
        <dbReference type="ARBA" id="ARBA00022490"/>
    </source>
</evidence>
<comment type="caution">
    <text evidence="7">The sequence shown here is derived from an EMBL/GenBank/DDBJ whole genome shotgun (WGS) entry which is preliminary data.</text>
</comment>
<sequence>MAPDKEKKKKVPKEVSQTYLERAAMDYLGKYASSTENLRRVLRRKVMRRCQLREEEPHSYYEMVDTVVAKVVRIGLIDDKIYTEAKVASLRRKGNSSRLIQAKLSAKGLNKDDIGQAVSESEIDEIDAARRLVKRRRLGPYRLQNRREFQDKDIAVLARAGFSFSVAYNVITENSENSGD</sequence>
<keyword evidence="8" id="KW-1185">Reference proteome</keyword>
<reference evidence="7 8" key="1">
    <citation type="submission" date="2024-04" db="EMBL/GenBank/DDBJ databases">
        <title>A novel species isolated from cricket.</title>
        <authorList>
            <person name="Wang H.-C."/>
        </authorList>
    </citation>
    <scope>NUCLEOTIDE SEQUENCE [LARGE SCALE GENOMIC DNA]</scope>
    <source>
        <strain evidence="7 8">WL0021</strain>
    </source>
</reference>
<dbReference type="EMBL" id="JBBYXI010000001">
    <property type="protein sequence ID" value="MEN3929778.1"/>
    <property type="molecule type" value="Genomic_DNA"/>
</dbReference>
<dbReference type="Gene3D" id="1.10.10.10">
    <property type="entry name" value="Winged helix-like DNA-binding domain superfamily/Winged helix DNA-binding domain"/>
    <property type="match status" value="1"/>
</dbReference>
<gene>
    <name evidence="5" type="primary">recX</name>
    <name evidence="7" type="ORF">WJT86_01720</name>
</gene>